<feature type="domain" description="Cohesin subunit SCC3/SA HEAT-repeats" evidence="1">
    <location>
        <begin position="35"/>
        <end position="61"/>
    </location>
</feature>
<organism evidence="2 3">
    <name type="scientific">Cyanistes caeruleus</name>
    <name type="common">Eurasian blue tit</name>
    <name type="synonym">Parus caeruleus</name>
    <dbReference type="NCBI Taxonomy" id="156563"/>
    <lineage>
        <taxon>Eukaryota</taxon>
        <taxon>Metazoa</taxon>
        <taxon>Chordata</taxon>
        <taxon>Craniata</taxon>
        <taxon>Vertebrata</taxon>
        <taxon>Euteleostomi</taxon>
        <taxon>Archelosauria</taxon>
        <taxon>Archosauria</taxon>
        <taxon>Dinosauria</taxon>
        <taxon>Saurischia</taxon>
        <taxon>Theropoda</taxon>
        <taxon>Coelurosauria</taxon>
        <taxon>Aves</taxon>
        <taxon>Neognathae</taxon>
        <taxon>Neoaves</taxon>
        <taxon>Telluraves</taxon>
        <taxon>Australaves</taxon>
        <taxon>Passeriformes</taxon>
        <taxon>Paridae</taxon>
        <taxon>Cyanistes</taxon>
    </lineage>
</organism>
<dbReference type="Proteomes" id="UP000694410">
    <property type="component" value="Unplaced"/>
</dbReference>
<protein>
    <recommendedName>
        <fullName evidence="1">Cohesin subunit SCC3/SA HEAT-repeats domain-containing protein</fullName>
    </recommendedName>
</protein>
<proteinExistence type="predicted"/>
<dbReference type="Ensembl" id="ENSCCET00000023373.1">
    <property type="protein sequence ID" value="ENSCCEP00000015020.1"/>
    <property type="gene ID" value="ENSCCEG00000014277.1"/>
</dbReference>
<evidence type="ECO:0000313" key="3">
    <source>
        <dbReference type="Proteomes" id="UP000694410"/>
    </source>
</evidence>
<accession>A0A8C0UWY1</accession>
<reference evidence="2" key="1">
    <citation type="submission" date="2025-08" db="UniProtKB">
        <authorList>
            <consortium name="Ensembl"/>
        </authorList>
    </citation>
    <scope>IDENTIFICATION</scope>
</reference>
<sequence length="88" mass="9661">MDPQRRGNGPGDNRSFFLSLVGFFLESGLHEHGAYLVDSLWDCAGSRLRDWDTATGMLLGNGESYTGINWDKLGMGLGHGDRDVTGER</sequence>
<evidence type="ECO:0000313" key="2">
    <source>
        <dbReference type="Ensembl" id="ENSCCEP00000015020.1"/>
    </source>
</evidence>
<dbReference type="AlphaFoldDB" id="A0A8C0UWY1"/>
<evidence type="ECO:0000259" key="1">
    <source>
        <dbReference type="Pfam" id="PF24571"/>
    </source>
</evidence>
<dbReference type="InterPro" id="IPR056396">
    <property type="entry name" value="HEAT_SCC3-SA"/>
</dbReference>
<reference evidence="2" key="2">
    <citation type="submission" date="2025-09" db="UniProtKB">
        <authorList>
            <consortium name="Ensembl"/>
        </authorList>
    </citation>
    <scope>IDENTIFICATION</scope>
</reference>
<name>A0A8C0UWY1_CYACU</name>
<keyword evidence="3" id="KW-1185">Reference proteome</keyword>
<dbReference type="Pfam" id="PF24571">
    <property type="entry name" value="HEAT_SCC3-SA"/>
    <property type="match status" value="1"/>
</dbReference>